<organism evidence="2 3">
    <name type="scientific">Herbidospora galbida</name>
    <dbReference type="NCBI Taxonomy" id="2575442"/>
    <lineage>
        <taxon>Bacteria</taxon>
        <taxon>Bacillati</taxon>
        <taxon>Actinomycetota</taxon>
        <taxon>Actinomycetes</taxon>
        <taxon>Streptosporangiales</taxon>
        <taxon>Streptosporangiaceae</taxon>
        <taxon>Herbidospora</taxon>
    </lineage>
</organism>
<accession>A0A4U3MPU8</accession>
<comment type="caution">
    <text evidence="2">The sequence shown here is derived from an EMBL/GenBank/DDBJ whole genome shotgun (WGS) entry which is preliminary data.</text>
</comment>
<dbReference type="OrthoDB" id="5510591at2"/>
<dbReference type="Proteomes" id="UP000308705">
    <property type="component" value="Unassembled WGS sequence"/>
</dbReference>
<gene>
    <name evidence="2" type="ORF">FDA94_03175</name>
</gene>
<dbReference type="Gene3D" id="3.90.25.10">
    <property type="entry name" value="UDP-galactose 4-epimerase, domain 1"/>
    <property type="match status" value="1"/>
</dbReference>
<dbReference type="InterPro" id="IPR052718">
    <property type="entry name" value="NmrA-type_oxidoreductase"/>
</dbReference>
<protein>
    <submittedName>
        <fullName evidence="2">NmrA family transcriptional regulator</fullName>
    </submittedName>
</protein>
<reference evidence="2 3" key="1">
    <citation type="submission" date="2019-04" db="EMBL/GenBank/DDBJ databases">
        <title>Herbidospora sp. NEAU-GS14.nov., a novel actinomycete isolated from soil.</title>
        <authorList>
            <person name="Han L."/>
        </authorList>
    </citation>
    <scope>NUCLEOTIDE SEQUENCE [LARGE SCALE GENOMIC DNA]</scope>
    <source>
        <strain evidence="2 3">NEAU-GS14</strain>
    </source>
</reference>
<feature type="domain" description="NAD(P)-binding" evidence="1">
    <location>
        <begin position="7"/>
        <end position="172"/>
    </location>
</feature>
<dbReference type="InterPro" id="IPR016040">
    <property type="entry name" value="NAD(P)-bd_dom"/>
</dbReference>
<proteinExistence type="predicted"/>
<keyword evidence="3" id="KW-1185">Reference proteome</keyword>
<dbReference type="RefSeq" id="WP_137245524.1">
    <property type="nucleotide sequence ID" value="NZ_SZQA01000002.1"/>
</dbReference>
<evidence type="ECO:0000313" key="2">
    <source>
        <dbReference type="EMBL" id="TKK90782.1"/>
    </source>
</evidence>
<evidence type="ECO:0000259" key="1">
    <source>
        <dbReference type="Pfam" id="PF13460"/>
    </source>
</evidence>
<dbReference type="SUPFAM" id="SSF51735">
    <property type="entry name" value="NAD(P)-binding Rossmann-fold domains"/>
    <property type="match status" value="1"/>
</dbReference>
<evidence type="ECO:0000313" key="3">
    <source>
        <dbReference type="Proteomes" id="UP000308705"/>
    </source>
</evidence>
<sequence length="253" mass="26714">MYAVTAATGHLGRLVLDRLKGDVVAVARDVSRVPSGVEARHGDYDDPNSLRAAFAGVDRLLLISSPELDAARRTAQHRNAIDAAVAAGVTAVVYTSFLDADTVATGMTEAHHATEQAIFAGGLAYTILRNPFYGDAFLPQVADGVIRSSTGGRGLNTAFREDLAQAAANALTGEGHLGRAYDLTGPLWTYPQVAEALGIAYEEVPDAEPGPMAWLNGMVRAGALERQTGDLESLLGRPAETVVERLTTLRGIF</sequence>
<dbReference type="InterPro" id="IPR036291">
    <property type="entry name" value="NAD(P)-bd_dom_sf"/>
</dbReference>
<dbReference type="Gene3D" id="3.40.50.720">
    <property type="entry name" value="NAD(P)-binding Rossmann-like Domain"/>
    <property type="match status" value="1"/>
</dbReference>
<dbReference type="PANTHER" id="PTHR47129:SF1">
    <property type="entry name" value="NMRA-LIKE DOMAIN-CONTAINING PROTEIN"/>
    <property type="match status" value="1"/>
</dbReference>
<dbReference type="Pfam" id="PF13460">
    <property type="entry name" value="NAD_binding_10"/>
    <property type="match status" value="1"/>
</dbReference>
<dbReference type="EMBL" id="SZQA01000002">
    <property type="protein sequence ID" value="TKK90782.1"/>
    <property type="molecule type" value="Genomic_DNA"/>
</dbReference>
<dbReference type="PANTHER" id="PTHR47129">
    <property type="entry name" value="QUINONE OXIDOREDUCTASE 2"/>
    <property type="match status" value="1"/>
</dbReference>
<name>A0A4U3MPU8_9ACTN</name>
<dbReference type="AlphaFoldDB" id="A0A4U3MPU8"/>